<dbReference type="CTD" id="9808015"/>
<keyword evidence="3" id="KW-1185">Reference proteome</keyword>
<gene>
    <name evidence="2" type="ORF">CRE_08520</name>
</gene>
<proteinExistence type="predicted"/>
<feature type="compositionally biased region" description="Basic and acidic residues" evidence="1">
    <location>
        <begin position="30"/>
        <end position="43"/>
    </location>
</feature>
<sequence>MAPGNTSSQSNAPEPVLPTPSPPLVPTSPEDERVSGDRKRKTDTTNQGPGKATSEEMENCNNGNIVGQKRKNDYDMIPAKKQKADNKNVGANVQQFFETHLSNRIGVFESVVYEPRRNLELLPSMYPSKPTSDNPKPNNEWFPVGNVKLNQELHMFSDDKTEISSEYVVSCSDMAVVKIQPTKYQKEVFNAKLVRQKLPKNKKLAVPRKKHLEEQVESNDRDLDGRLIPTFTELFFPHGKTEIYDLMLRDFLATSGVRAGSYSAEFKSRVLTGFVARNYEYVFKNGLGDMFQKHIQLIGLNTPGWKKEHYDAPRNKYFELRAVWNNSQSGV</sequence>
<feature type="compositionally biased region" description="Polar residues" evidence="1">
    <location>
        <begin position="1"/>
        <end position="12"/>
    </location>
</feature>
<dbReference type="KEGG" id="crq:GCK72_023024"/>
<evidence type="ECO:0000313" key="2">
    <source>
        <dbReference type="EMBL" id="EFO88272.1"/>
    </source>
</evidence>
<dbReference type="eggNOG" id="ENOG502R29G">
    <property type="taxonomic scope" value="Eukaryota"/>
</dbReference>
<dbReference type="InParanoid" id="E3N6W9"/>
<organism evidence="3">
    <name type="scientific">Caenorhabditis remanei</name>
    <name type="common">Caenorhabditis vulgaris</name>
    <dbReference type="NCBI Taxonomy" id="31234"/>
    <lineage>
        <taxon>Eukaryota</taxon>
        <taxon>Metazoa</taxon>
        <taxon>Ecdysozoa</taxon>
        <taxon>Nematoda</taxon>
        <taxon>Chromadorea</taxon>
        <taxon>Rhabditida</taxon>
        <taxon>Rhabditina</taxon>
        <taxon>Rhabditomorpha</taxon>
        <taxon>Rhabditoidea</taxon>
        <taxon>Rhabditidae</taxon>
        <taxon>Peloderinae</taxon>
        <taxon>Caenorhabditis</taxon>
    </lineage>
</organism>
<protein>
    <submittedName>
        <fullName evidence="2">Uncharacterized protein</fullName>
    </submittedName>
</protein>
<name>E3N6W9_CAERE</name>
<dbReference type="AlphaFoldDB" id="E3N6W9"/>
<dbReference type="Proteomes" id="UP000008281">
    <property type="component" value="Unassembled WGS sequence"/>
</dbReference>
<feature type="compositionally biased region" description="Pro residues" evidence="1">
    <location>
        <begin position="15"/>
        <end position="26"/>
    </location>
</feature>
<dbReference type="RefSeq" id="XP_003095852.2">
    <property type="nucleotide sequence ID" value="XM_003095804.2"/>
</dbReference>
<dbReference type="OrthoDB" id="5877057at2759"/>
<dbReference type="EMBL" id="DS268543">
    <property type="protein sequence ID" value="EFO88272.1"/>
    <property type="molecule type" value="Genomic_DNA"/>
</dbReference>
<dbReference type="HOGENOM" id="CLU_840028_0_0_1"/>
<evidence type="ECO:0000313" key="3">
    <source>
        <dbReference type="Proteomes" id="UP000008281"/>
    </source>
</evidence>
<evidence type="ECO:0000256" key="1">
    <source>
        <dbReference type="SAM" id="MobiDB-lite"/>
    </source>
</evidence>
<accession>E3N6W9</accession>
<feature type="region of interest" description="Disordered" evidence="1">
    <location>
        <begin position="1"/>
        <end position="73"/>
    </location>
</feature>
<dbReference type="GeneID" id="9808015"/>
<reference evidence="2" key="1">
    <citation type="submission" date="2007-07" db="EMBL/GenBank/DDBJ databases">
        <title>PCAP assembly of the Caenorhabditis remanei genome.</title>
        <authorList>
            <consortium name="The Caenorhabditis remanei Sequencing Consortium"/>
            <person name="Wilson R.K."/>
        </authorList>
    </citation>
    <scope>NUCLEOTIDE SEQUENCE [LARGE SCALE GENOMIC DNA]</scope>
    <source>
        <strain evidence="2">PB4641</strain>
    </source>
</reference>